<evidence type="ECO:0000313" key="1">
    <source>
        <dbReference type="EMBL" id="MFC3890980.1"/>
    </source>
</evidence>
<dbReference type="EMBL" id="JBHRZI010000008">
    <property type="protein sequence ID" value="MFC3890980.1"/>
    <property type="molecule type" value="Genomic_DNA"/>
</dbReference>
<protein>
    <submittedName>
        <fullName evidence="1">Uncharacterized protein</fullName>
    </submittedName>
</protein>
<gene>
    <name evidence="1" type="ORF">ACFOWZ_05795</name>
</gene>
<dbReference type="RefSeq" id="WP_382369883.1">
    <property type="nucleotide sequence ID" value="NZ_JBHRZI010000008.1"/>
</dbReference>
<keyword evidence="2" id="KW-1185">Reference proteome</keyword>
<sequence>MPEVVLRDGLDPNEPDRVVLAVVVDPEGSPGEWAVAKIGQFCYLDEEDEVAYIASRGG</sequence>
<dbReference type="Proteomes" id="UP001595690">
    <property type="component" value="Unassembled WGS sequence"/>
</dbReference>
<evidence type="ECO:0000313" key="2">
    <source>
        <dbReference type="Proteomes" id="UP001595690"/>
    </source>
</evidence>
<proteinExistence type="predicted"/>
<reference evidence="2" key="1">
    <citation type="journal article" date="2019" name="Int. J. Syst. Evol. Microbiol.">
        <title>The Global Catalogue of Microorganisms (GCM) 10K type strain sequencing project: providing services to taxonomists for standard genome sequencing and annotation.</title>
        <authorList>
            <consortium name="The Broad Institute Genomics Platform"/>
            <consortium name="The Broad Institute Genome Sequencing Center for Infectious Disease"/>
            <person name="Wu L."/>
            <person name="Ma J."/>
        </authorList>
    </citation>
    <scope>NUCLEOTIDE SEQUENCE [LARGE SCALE GENOMIC DNA]</scope>
    <source>
        <strain evidence="2">CGMCC 4.7405</strain>
    </source>
</reference>
<name>A0ABV8BM27_9PSEU</name>
<comment type="caution">
    <text evidence="1">The sequence shown here is derived from an EMBL/GenBank/DDBJ whole genome shotgun (WGS) entry which is preliminary data.</text>
</comment>
<accession>A0ABV8BM27</accession>
<organism evidence="1 2">
    <name type="scientific">Lentzea rhizosphaerae</name>
    <dbReference type="NCBI Taxonomy" id="2041025"/>
    <lineage>
        <taxon>Bacteria</taxon>
        <taxon>Bacillati</taxon>
        <taxon>Actinomycetota</taxon>
        <taxon>Actinomycetes</taxon>
        <taxon>Pseudonocardiales</taxon>
        <taxon>Pseudonocardiaceae</taxon>
        <taxon>Lentzea</taxon>
    </lineage>
</organism>